<evidence type="ECO:0000256" key="1">
    <source>
        <dbReference type="SAM" id="SignalP"/>
    </source>
</evidence>
<keyword evidence="1" id="KW-0732">Signal</keyword>
<dbReference type="Gene3D" id="1.20.1270.180">
    <property type="match status" value="1"/>
</dbReference>
<dbReference type="SUPFAM" id="SSF69318">
    <property type="entry name" value="Integrin alpha N-terminal domain"/>
    <property type="match status" value="1"/>
</dbReference>
<feature type="domain" description="Lysozyme inhibitor LprI-like N-terminal" evidence="2">
    <location>
        <begin position="29"/>
        <end position="103"/>
    </location>
</feature>
<sequence>MTPKSLLGALLPLALAVTAIPALAAGMDCAQAKTPTELAICAAPDLRQQDSDLATVYGKLRAARPDQSDALREAQRDWMKTRNLCAGDANCIRTQYDSRTNELHTQLRIATAYVPDDTDRLALEDLRQAVEAASQNDAEFPLENTLAALSVKSGVTTFSNVRDHEDDDEAHFPKKRPDGVTQDEWTALQASNIDAGGENGNASYTLIDLDGDGLRDLVINSYVGGTGLYSDISAVRRNGARFTAAAATAIPGFPHDGDDTVSELYTLNGRGSNQSGDWIQLRGRVYAAYRVSHYGVDHVYLLRPLRGVGVAPALTVQYRYQLSVPKQQKNEDKGTTRILDDTLHAALTQALTQINPEKIIAPADNPKPLCPIPAGLPEVDRGQYYSYGPGHYAFEIVGDVGVRVGPRCYVAQLINWFGGYDAKNGLYAMMGMRAPNVDGEEDAFTVFGKRRAIGFDTSISRVENGSE</sequence>
<dbReference type="InterPro" id="IPR009739">
    <property type="entry name" value="LprI-like_N"/>
</dbReference>
<dbReference type="PANTHER" id="PTHR37549:SF1">
    <property type="entry name" value="LIPOPROTEIN LPRI"/>
    <property type="match status" value="1"/>
</dbReference>
<name>A0ABY9M6V1_9BURK</name>
<organism evidence="3 4">
    <name type="scientific">Achromobacter seleniivolatilans</name>
    <dbReference type="NCBI Taxonomy" id="3047478"/>
    <lineage>
        <taxon>Bacteria</taxon>
        <taxon>Pseudomonadati</taxon>
        <taxon>Pseudomonadota</taxon>
        <taxon>Betaproteobacteria</taxon>
        <taxon>Burkholderiales</taxon>
        <taxon>Alcaligenaceae</taxon>
        <taxon>Achromobacter</taxon>
    </lineage>
</organism>
<gene>
    <name evidence="3" type="ORF">RAS12_10270</name>
</gene>
<dbReference type="RefSeq" id="WP_306947937.1">
    <property type="nucleotide sequence ID" value="NZ_CP132976.1"/>
</dbReference>
<dbReference type="InterPro" id="IPR028994">
    <property type="entry name" value="Integrin_alpha_N"/>
</dbReference>
<keyword evidence="4" id="KW-1185">Reference proteome</keyword>
<evidence type="ECO:0000313" key="3">
    <source>
        <dbReference type="EMBL" id="WMD22733.1"/>
    </source>
</evidence>
<feature type="chain" id="PRO_5046448563" evidence="1">
    <location>
        <begin position="25"/>
        <end position="467"/>
    </location>
</feature>
<evidence type="ECO:0000259" key="2">
    <source>
        <dbReference type="Pfam" id="PF07007"/>
    </source>
</evidence>
<reference evidence="3 4" key="1">
    <citation type="submission" date="2023-08" db="EMBL/GenBank/DDBJ databases">
        <title>Achromobacter seleniivolatilans sp. nov., isolated from seleniferous soil.</title>
        <authorList>
            <person name="Zhang S."/>
            <person name="Li K."/>
            <person name="Peng J."/>
            <person name="Zhao Q."/>
            <person name="Wang H."/>
            <person name="Guo Y."/>
        </authorList>
    </citation>
    <scope>NUCLEOTIDE SEQUENCE [LARGE SCALE GENOMIC DNA]</scope>
    <source>
        <strain evidence="3 4">R39</strain>
    </source>
</reference>
<proteinExistence type="predicted"/>
<evidence type="ECO:0000313" key="4">
    <source>
        <dbReference type="Proteomes" id="UP001234798"/>
    </source>
</evidence>
<dbReference type="PANTHER" id="PTHR37549">
    <property type="entry name" value="LIPOPROTEIN LPRI"/>
    <property type="match status" value="1"/>
</dbReference>
<dbReference type="EMBL" id="CP132976">
    <property type="protein sequence ID" value="WMD22733.1"/>
    <property type="molecule type" value="Genomic_DNA"/>
</dbReference>
<feature type="signal peptide" evidence="1">
    <location>
        <begin position="1"/>
        <end position="24"/>
    </location>
</feature>
<protein>
    <submittedName>
        <fullName evidence="3">Lysozyme inhibitor LprI family protein</fullName>
    </submittedName>
</protein>
<dbReference type="InterPro" id="IPR052755">
    <property type="entry name" value="Lysozyme_Inhibitor_LprI"/>
</dbReference>
<dbReference type="Pfam" id="PF07007">
    <property type="entry name" value="LprI"/>
    <property type="match status" value="1"/>
</dbReference>
<dbReference type="Proteomes" id="UP001234798">
    <property type="component" value="Chromosome"/>
</dbReference>
<accession>A0ABY9M6V1</accession>